<comment type="caution">
    <text evidence="4">The sequence shown here is derived from an EMBL/GenBank/DDBJ whole genome shotgun (WGS) entry which is preliminary data.</text>
</comment>
<feature type="transmembrane region" description="Helical" evidence="1">
    <location>
        <begin position="174"/>
        <end position="194"/>
    </location>
</feature>
<dbReference type="Proteomes" id="UP001385892">
    <property type="component" value="Unassembled WGS sequence"/>
</dbReference>
<dbReference type="RefSeq" id="WP_340342247.1">
    <property type="nucleotide sequence ID" value="NZ_JBBKZT010000004.1"/>
</dbReference>
<dbReference type="InterPro" id="IPR043968">
    <property type="entry name" value="SGNH"/>
</dbReference>
<dbReference type="SUPFAM" id="SSF52266">
    <property type="entry name" value="SGNH hydrolase"/>
    <property type="match status" value="1"/>
</dbReference>
<dbReference type="EMBL" id="JBBKZT010000004">
    <property type="protein sequence ID" value="MEJ8847100.1"/>
    <property type="molecule type" value="Genomic_DNA"/>
</dbReference>
<keyword evidence="1" id="KW-0812">Transmembrane</keyword>
<name>A0ABU8WJN4_9BURK</name>
<keyword evidence="1" id="KW-0472">Membrane</keyword>
<feature type="transmembrane region" description="Helical" evidence="1">
    <location>
        <begin position="49"/>
        <end position="72"/>
    </location>
</feature>
<reference evidence="4 5" key="1">
    <citation type="submission" date="2024-03" db="EMBL/GenBank/DDBJ databases">
        <title>Novel species of the genus Variovorax.</title>
        <authorList>
            <person name="Liu Q."/>
            <person name="Xin Y.-H."/>
        </authorList>
    </citation>
    <scope>NUCLEOTIDE SEQUENCE [LARGE SCALE GENOMIC DNA]</scope>
    <source>
        <strain evidence="4 5">KACC 18900</strain>
    </source>
</reference>
<dbReference type="InterPro" id="IPR002656">
    <property type="entry name" value="Acyl_transf_3_dom"/>
</dbReference>
<feature type="domain" description="SGNH" evidence="3">
    <location>
        <begin position="416"/>
        <end position="660"/>
    </location>
</feature>
<sequence length="670" mass="72610">MPPHQAAPHLLHPKYRPDIDGLRAVAVVSVLGFHAFPSMVRGGFIGVDIFFVISGFLISTIIFGSLGGAGFSYREFYERRIRRIFPALLPVMATTFAFGWYVLLSDEFQQLGKHLVASAGFVSNLVLWDESGYFDTAAEAKPLLHLWSLAVEEQFYIFWPVLLGLVWRWKGPRGLVFWMSVAAGLSFVLNVAGVHKYADATFYSPLSRIWELAAGALLAHAGLRRLPGTRVRGAGLRSLAGLVLIGLGLAMIQKGKAFPGWWALLPILGACLCISAGMGAWLNRMLLGSRPLVWIGLISYPLYLWHWPLLAFARVVEGDTPMRSVRVAAVAASVALAWLTYRFIEQPIRKSQGTAAVRWLGVGMLVLAAVGATAYARLLPPRNSNAALQAIASVGSDWGYPGDMKLVEIEGQKVYRVGEGKPRVLLLGDSHVEQYGPRAIELARAEPERVGSLYFATRGSCPPIPELIKDSDPACPALRQSLLPFAMGPQIDTVVLGGCWACYFDVGPQPTSAGATPGPDAYYLRQGNVRHLLRGGDGVEHSYEALAALIRRLKAAGKNVVLVLNIPVGGEFEPKNLITGSRLGTMTARPSTPTAAVTASQQAIHDRLLGIAQQTGATIVDPMAALCTPQGQCLRSDAQGVPIYKDISHLRATYVKQFATFLDPAITQPK</sequence>
<protein>
    <submittedName>
        <fullName evidence="4">Acyltransferase family protein</fullName>
        <ecNumber evidence="4">2.3.1.-</ecNumber>
    </submittedName>
</protein>
<feature type="domain" description="Acyltransferase 3" evidence="2">
    <location>
        <begin position="18"/>
        <end position="342"/>
    </location>
</feature>
<keyword evidence="1" id="KW-1133">Transmembrane helix</keyword>
<dbReference type="EC" id="2.3.1.-" evidence="4"/>
<keyword evidence="4" id="KW-0808">Transferase</keyword>
<dbReference type="InterPro" id="IPR050879">
    <property type="entry name" value="Acyltransferase_3"/>
</dbReference>
<organism evidence="4 5">
    <name type="scientific">Variovorax rhizosphaerae</name>
    <dbReference type="NCBI Taxonomy" id="1836200"/>
    <lineage>
        <taxon>Bacteria</taxon>
        <taxon>Pseudomonadati</taxon>
        <taxon>Pseudomonadota</taxon>
        <taxon>Betaproteobacteria</taxon>
        <taxon>Burkholderiales</taxon>
        <taxon>Comamonadaceae</taxon>
        <taxon>Variovorax</taxon>
    </lineage>
</organism>
<gene>
    <name evidence="4" type="ORF">WKW82_10595</name>
</gene>
<evidence type="ECO:0000259" key="2">
    <source>
        <dbReference type="Pfam" id="PF01757"/>
    </source>
</evidence>
<feature type="transmembrane region" description="Helical" evidence="1">
    <location>
        <begin position="259"/>
        <end position="280"/>
    </location>
</feature>
<evidence type="ECO:0000313" key="5">
    <source>
        <dbReference type="Proteomes" id="UP001385892"/>
    </source>
</evidence>
<feature type="transmembrane region" description="Helical" evidence="1">
    <location>
        <begin position="292"/>
        <end position="313"/>
    </location>
</feature>
<keyword evidence="5" id="KW-1185">Reference proteome</keyword>
<evidence type="ECO:0000256" key="1">
    <source>
        <dbReference type="SAM" id="Phobius"/>
    </source>
</evidence>
<evidence type="ECO:0000313" key="4">
    <source>
        <dbReference type="EMBL" id="MEJ8847100.1"/>
    </source>
</evidence>
<dbReference type="Pfam" id="PF01757">
    <property type="entry name" value="Acyl_transf_3"/>
    <property type="match status" value="1"/>
</dbReference>
<dbReference type="PANTHER" id="PTHR23028">
    <property type="entry name" value="ACETYLTRANSFERASE"/>
    <property type="match status" value="1"/>
</dbReference>
<feature type="transmembrane region" description="Helical" evidence="1">
    <location>
        <begin position="235"/>
        <end position="253"/>
    </location>
</feature>
<proteinExistence type="predicted"/>
<dbReference type="PANTHER" id="PTHR23028:SF53">
    <property type="entry name" value="ACYL_TRANSF_3 DOMAIN-CONTAINING PROTEIN"/>
    <property type="match status" value="1"/>
</dbReference>
<dbReference type="Pfam" id="PF19040">
    <property type="entry name" value="SGNH"/>
    <property type="match status" value="1"/>
</dbReference>
<feature type="transmembrane region" description="Helical" evidence="1">
    <location>
        <begin position="356"/>
        <end position="376"/>
    </location>
</feature>
<feature type="transmembrane region" description="Helical" evidence="1">
    <location>
        <begin position="325"/>
        <end position="344"/>
    </location>
</feature>
<dbReference type="GO" id="GO:0016746">
    <property type="term" value="F:acyltransferase activity"/>
    <property type="evidence" value="ECO:0007669"/>
    <property type="project" value="UniProtKB-KW"/>
</dbReference>
<keyword evidence="4" id="KW-0012">Acyltransferase</keyword>
<feature type="transmembrane region" description="Helical" evidence="1">
    <location>
        <begin position="84"/>
        <end position="103"/>
    </location>
</feature>
<accession>A0ABU8WJN4</accession>
<evidence type="ECO:0000259" key="3">
    <source>
        <dbReference type="Pfam" id="PF19040"/>
    </source>
</evidence>